<organism evidence="2 3">
    <name type="scientific">Anaeramoeba flamelloides</name>
    <dbReference type="NCBI Taxonomy" id="1746091"/>
    <lineage>
        <taxon>Eukaryota</taxon>
        <taxon>Metamonada</taxon>
        <taxon>Anaeramoebidae</taxon>
        <taxon>Anaeramoeba</taxon>
    </lineage>
</organism>
<name>A0AAV7ZS34_9EUKA</name>
<evidence type="ECO:0000256" key="1">
    <source>
        <dbReference type="SAM" id="SignalP"/>
    </source>
</evidence>
<evidence type="ECO:0000313" key="3">
    <source>
        <dbReference type="Proteomes" id="UP001146793"/>
    </source>
</evidence>
<dbReference type="InterPro" id="IPR026876">
    <property type="entry name" value="Fn3_assoc_repeat"/>
</dbReference>
<dbReference type="AlphaFoldDB" id="A0AAV7ZS34"/>
<accession>A0AAV7ZS34</accession>
<dbReference type="Proteomes" id="UP001146793">
    <property type="component" value="Unassembled WGS sequence"/>
</dbReference>
<proteinExistence type="predicted"/>
<protein>
    <submittedName>
        <fullName evidence="2">Uncharacterized protein</fullName>
    </submittedName>
</protein>
<sequence length="487" mass="54971">MKTFFVILFLLKIAIQLVCCTEEEDHLFYEGDYSKSDIIGNSLPGTWRPFNSDSPWTKKIPSDAQTHPDNEKYMSTFQAASGNIRFTQVYNPPIWVVNYNNFDLLRDFIADYPFDRWDPIDITVNPHTVDIGLPCVESMYGEPTEDGHMIIIDPFMQVSWEMSKFDWDRHKSGDYLCSTFNVWDLSGIGYGDNDEGWRNGCRGGRGSGYPVIAGLLRPEELEMGEIRHPLTFSLPNLQGHADGAPFVSPPACRSDGSDQNTDYPMYGLLFQLDPSLGNDDFESWGLDNNTKVIAKCLQEYGMYFGERGGGPAIAQQLLAETSDGSIEEWERRFPDIYKSMKKIPTSAFRVVANQGELKYDDENYDTINVTPLIKPIGGEFDSDQEISLLSRIQTAEFYYTLDGSEPTENSIKYEGPFKLSEPCTVKAILIGSSRRNSLVATAHFDYSVVVTPIPDPTNDDTTDSATLMSNKFFLVLLLMISLIKFIF</sequence>
<comment type="caution">
    <text evidence="2">The sequence shown here is derived from an EMBL/GenBank/DDBJ whole genome shotgun (WGS) entry which is preliminary data.</text>
</comment>
<reference evidence="2" key="1">
    <citation type="submission" date="2022-08" db="EMBL/GenBank/DDBJ databases">
        <title>Novel sulphate-reducing endosymbionts in the free-living metamonad Anaeramoeba.</title>
        <authorList>
            <person name="Jerlstrom-Hultqvist J."/>
            <person name="Cepicka I."/>
            <person name="Gallot-Lavallee L."/>
            <person name="Salas-Leiva D."/>
            <person name="Curtis B.A."/>
            <person name="Zahonova K."/>
            <person name="Pipaliya S."/>
            <person name="Dacks J."/>
            <person name="Roger A.J."/>
        </authorList>
    </citation>
    <scope>NUCLEOTIDE SEQUENCE</scope>
    <source>
        <strain evidence="2">Busselton2</strain>
    </source>
</reference>
<dbReference type="Pfam" id="PF13287">
    <property type="entry name" value="Fn3_assoc"/>
    <property type="match status" value="1"/>
</dbReference>
<evidence type="ECO:0000313" key="2">
    <source>
        <dbReference type="EMBL" id="KAJ3443297.1"/>
    </source>
</evidence>
<feature type="chain" id="PRO_5043653228" evidence="1">
    <location>
        <begin position="21"/>
        <end position="487"/>
    </location>
</feature>
<dbReference type="EMBL" id="JANTQA010000023">
    <property type="protein sequence ID" value="KAJ3443297.1"/>
    <property type="molecule type" value="Genomic_DNA"/>
</dbReference>
<feature type="signal peptide" evidence="1">
    <location>
        <begin position="1"/>
        <end position="20"/>
    </location>
</feature>
<gene>
    <name evidence="2" type="ORF">M0812_09131</name>
</gene>
<keyword evidence="1" id="KW-0732">Signal</keyword>